<keyword evidence="2" id="KW-0963">Cytoplasm</keyword>
<dbReference type="GO" id="GO:0005737">
    <property type="term" value="C:cytoplasm"/>
    <property type="evidence" value="ECO:0007669"/>
    <property type="project" value="UniProtKB-SubCell"/>
</dbReference>
<comment type="subcellular location">
    <subcellularLocation>
        <location evidence="1">Cytoplasm</location>
    </subcellularLocation>
</comment>
<evidence type="ECO:0000256" key="1">
    <source>
        <dbReference type="ARBA" id="ARBA00004496"/>
    </source>
</evidence>
<name>Q8CBQ6_MOUSE</name>
<dbReference type="PANTHER" id="PTHR21331:SF2">
    <property type="entry name" value="BRCA1-ASSOCIATED ATM ACTIVATOR 1"/>
    <property type="match status" value="1"/>
</dbReference>
<reference evidence="3" key="2">
    <citation type="journal article" date="2000" name="Genome Res.">
        <title>Normalization and subtraction of cap-trapper-selected cDNAs to prepare full-length cDNA libraries for rapid discovery of new genes.</title>
        <authorList>
            <person name="Carninci P."/>
            <person name="Shibata Y."/>
            <person name="Hayatsu N."/>
            <person name="Sugahara Y."/>
            <person name="Shibata K."/>
            <person name="Itoh M."/>
            <person name="Konno H."/>
            <person name="Okazaki Y."/>
            <person name="Muramatsu M."/>
            <person name="Hayashizaki Y."/>
        </authorList>
    </citation>
    <scope>NUCLEOTIDE SEQUENCE</scope>
    <source>
        <strain evidence="3">C57BL/6J</strain>
        <tissue evidence="3">Urinary bladder</tissue>
    </source>
</reference>
<proteinExistence type="evidence at transcript level"/>
<evidence type="ECO:0000313" key="4">
    <source>
        <dbReference type="MGI" id="MGI:1891679"/>
    </source>
</evidence>
<dbReference type="InterPro" id="IPR038904">
    <property type="entry name" value="BRAT1"/>
</dbReference>
<dbReference type="AGR" id="MGI:1891679"/>
<reference evidence="3" key="4">
    <citation type="journal article" date="2001" name="Nature">
        <title>Functional annotation of a full-length mouse cDNA collection.</title>
        <authorList>
            <consortium name="The RIKEN Genome Exploration Research Group Phase II Team and the FANTOM Consortium"/>
        </authorList>
    </citation>
    <scope>NUCLEOTIDE SEQUENCE</scope>
    <source>
        <strain evidence="3">C57BL/6J</strain>
        <tissue evidence="3">Urinary bladder</tissue>
    </source>
</reference>
<dbReference type="MGI" id="MGI:1891679">
    <property type="gene designation" value="Brat1"/>
</dbReference>
<organism evidence="3">
    <name type="scientific">Mus musculus</name>
    <name type="common">Mouse</name>
    <dbReference type="NCBI Taxonomy" id="10090"/>
    <lineage>
        <taxon>Eukaryota</taxon>
        <taxon>Metazoa</taxon>
        <taxon>Chordata</taxon>
        <taxon>Craniata</taxon>
        <taxon>Vertebrata</taxon>
        <taxon>Euteleostomi</taxon>
        <taxon>Mammalia</taxon>
        <taxon>Eutheria</taxon>
        <taxon>Euarchontoglires</taxon>
        <taxon>Glires</taxon>
        <taxon>Rodentia</taxon>
        <taxon>Myomorpha</taxon>
        <taxon>Muroidea</taxon>
        <taxon>Muridae</taxon>
        <taxon>Murinae</taxon>
        <taxon>Mus</taxon>
        <taxon>Mus</taxon>
    </lineage>
</organism>
<reference evidence="3" key="7">
    <citation type="journal article" date="2005" name="Science">
        <title>The Transcriptional Landscape of the Mammalian Genome.</title>
        <authorList>
            <consortium name="The FANTOM Consortium"/>
            <consortium name="Riken Genome Exploration Research Group and Genome Science Group (Genome Network Project Core Group)"/>
        </authorList>
    </citation>
    <scope>NUCLEOTIDE SEQUENCE</scope>
    <source>
        <strain evidence="3">C57BL/6J</strain>
        <tissue evidence="3">Urinary bladder</tissue>
    </source>
</reference>
<protein>
    <recommendedName>
        <fullName evidence="5">BRCA1-associated ATM activator 1</fullName>
    </recommendedName>
</protein>
<gene>
    <name evidence="4" type="primary">Brat1</name>
    <name evidence="4" type="synonym">AA881470</name>
    <name evidence="4" type="synonym">Baat1</name>
</gene>
<reference evidence="3" key="1">
    <citation type="journal article" date="1999" name="Methods Enzymol.">
        <title>High-efficiency full-length cDNA cloning.</title>
        <authorList>
            <person name="Carninci P."/>
            <person name="Hayashizaki Y."/>
        </authorList>
    </citation>
    <scope>NUCLEOTIDE SEQUENCE</scope>
    <source>
        <strain evidence="3">C57BL/6J</strain>
        <tissue evidence="3">Urinary bladder</tissue>
    </source>
</reference>
<reference evidence="3" key="8">
    <citation type="journal article" date="2005" name="Science">
        <title>Antisense Transcription in the Mammalian Transcriptome.</title>
        <authorList>
            <consortium name="RIKEN Genome Exploration Research Group and Genome Science Group (Genome Network Project Core Group) and the FANTOM Consortium"/>
        </authorList>
    </citation>
    <scope>NUCLEOTIDE SEQUENCE</scope>
    <source>
        <strain evidence="3">C57BL/6J</strain>
        <tissue evidence="3">Urinary bladder</tissue>
    </source>
</reference>
<evidence type="ECO:0008006" key="5">
    <source>
        <dbReference type="Google" id="ProtNLM"/>
    </source>
</evidence>
<evidence type="ECO:0000256" key="2">
    <source>
        <dbReference type="ARBA" id="ARBA00022490"/>
    </source>
</evidence>
<reference evidence="3" key="5">
    <citation type="submission" date="2001-07" db="EMBL/GenBank/DDBJ databases">
        <authorList>
            <person name="Adachi J."/>
            <person name="Aizawa K."/>
            <person name="Akimura T."/>
            <person name="Arakawa T."/>
            <person name="Bono H."/>
            <person name="Carninci P."/>
            <person name="Fukuda S."/>
            <person name="Furuno M."/>
            <person name="Hanagaki T."/>
            <person name="Hara A."/>
            <person name="Hashizume W."/>
            <person name="Hayashida K."/>
            <person name="Hayatsu N."/>
            <person name="Hiramoto K."/>
            <person name="Hiraoka T."/>
            <person name="Hirozane T."/>
            <person name="Hori F."/>
            <person name="Imotani K."/>
            <person name="Ishii Y."/>
            <person name="Itoh M."/>
            <person name="Kagawa I."/>
            <person name="Kasukawa T."/>
            <person name="Katoh H."/>
            <person name="Kawai J."/>
            <person name="Kojima Y."/>
            <person name="Kondo S."/>
            <person name="Konno H."/>
            <person name="Kouda M."/>
            <person name="Koya S."/>
            <person name="Kurihara C."/>
            <person name="Matsuyama T."/>
            <person name="Miyazaki A."/>
            <person name="Murata M."/>
            <person name="Nakamura M."/>
            <person name="Nishi K."/>
            <person name="Nomura K."/>
            <person name="Numazaki R."/>
            <person name="Ohno M."/>
            <person name="Ohsato N."/>
            <person name="Okazaki Y."/>
            <person name="Saito R."/>
            <person name="Saitoh H."/>
            <person name="Sakai C."/>
            <person name="Sakai K."/>
            <person name="Sakazume N."/>
            <person name="Sano H."/>
            <person name="Sasaki D."/>
            <person name="Shibata K."/>
            <person name="Shinagawa A."/>
            <person name="Shiraki T."/>
            <person name="Sogabe Y."/>
            <person name="Tagami M."/>
            <person name="Tagawa A."/>
            <person name="Takahashi F."/>
            <person name="Takaku-Akahira S."/>
            <person name="Takeda Y."/>
            <person name="Tanaka T."/>
            <person name="Tomaru A."/>
            <person name="Toya T."/>
            <person name="Yasunishi A."/>
            <person name="Muramatsu M."/>
            <person name="Hayashizaki Y."/>
        </authorList>
    </citation>
    <scope>NUCLEOTIDE SEQUENCE</scope>
    <source>
        <strain evidence="3">C57BL/6J</strain>
        <tissue evidence="3">Urinary bladder</tissue>
    </source>
</reference>
<dbReference type="PANTHER" id="PTHR21331">
    <property type="entry name" value="BRCA1-ASSOCIATED ATM ACTIVATOR 1"/>
    <property type="match status" value="1"/>
</dbReference>
<dbReference type="AlphaFoldDB" id="Q8CBQ6"/>
<dbReference type="GO" id="GO:0008283">
    <property type="term" value="P:cell population proliferation"/>
    <property type="evidence" value="ECO:0007669"/>
    <property type="project" value="InterPro"/>
</dbReference>
<dbReference type="GO" id="GO:0006974">
    <property type="term" value="P:DNA damage response"/>
    <property type="evidence" value="ECO:0007669"/>
    <property type="project" value="InterPro"/>
</dbReference>
<accession>Q8CBQ6</accession>
<dbReference type="EMBL" id="AK035518">
    <property type="protein sequence ID" value="BAC29089.1"/>
    <property type="molecule type" value="mRNA"/>
</dbReference>
<evidence type="ECO:0000313" key="3">
    <source>
        <dbReference type="EMBL" id="BAC29089.1"/>
    </source>
</evidence>
<reference evidence="3" key="3">
    <citation type="journal article" date="2000" name="Genome Res.">
        <title>RIKEN integrated sequence analysis (RISA) system--384-format sequencing pipeline with 384 multicapillary sequencer.</title>
        <authorList>
            <person name="Shibata K."/>
            <person name="Itoh M."/>
            <person name="Aizawa K."/>
            <person name="Nagaoka S."/>
            <person name="Sasaki N."/>
            <person name="Carninci P."/>
            <person name="Konno H."/>
            <person name="Akiyama J."/>
            <person name="Nishi K."/>
            <person name="Kitsunai T."/>
            <person name="Tashiro H."/>
            <person name="Itoh M."/>
            <person name="Sumi N."/>
            <person name="Ishii Y."/>
            <person name="Nakamura S."/>
            <person name="Hazama M."/>
            <person name="Nishine T."/>
            <person name="Harada A."/>
            <person name="Yamamoto R."/>
            <person name="Matsumoto H."/>
            <person name="Sakaguchi S."/>
            <person name="Ikegami T."/>
            <person name="Kashiwagi K."/>
            <person name="Fujiwake S."/>
            <person name="Inoue K."/>
            <person name="Togawa Y."/>
            <person name="Izawa M."/>
            <person name="Ohara E."/>
            <person name="Watahiki M."/>
            <person name="Yoneda Y."/>
            <person name="Ishikawa T."/>
            <person name="Ozawa K."/>
            <person name="Tanaka T."/>
            <person name="Matsuura S."/>
            <person name="Kawai J."/>
            <person name="Okazaki Y."/>
            <person name="Muramatsu M."/>
            <person name="Inoue Y."/>
            <person name="Kira A."/>
            <person name="Hayashizaki Y."/>
        </authorList>
    </citation>
    <scope>NUCLEOTIDE SEQUENCE</scope>
    <source>
        <strain evidence="3">C57BL/6J</strain>
        <tissue evidence="3">Urinary bladder</tissue>
    </source>
</reference>
<reference evidence="3" key="6">
    <citation type="journal article" date="2002" name="Nature">
        <title>Analysis of the mouse transcriptome based on functional annotation of 60,770 full-length cDNAs.</title>
        <authorList>
            <consortium name="The FANTOM Consortium and the RIKEN Genome Exploration Research Group Phase I and II Team"/>
        </authorList>
    </citation>
    <scope>NUCLEOTIDE SEQUENCE</scope>
    <source>
        <strain evidence="3">C57BL/6J</strain>
        <tissue evidence="3">Urinary bladder</tissue>
    </source>
</reference>
<sequence length="228" mass="25425">MDLMHILSTDSEGFPRRAVLRVFTDWLRDGHADVVRDTEWFVATVLQAVSRDLDWEVRVQGLELARVFLTQALGQPSLHCPYTVGLPRASSPRPHPEFLQTLCRLPLFEFAFCALLDCDRPVAQKACDLLLFLRDKTVPCSSPREAGDSPNSASVEAALQRWREGEQAQPLGDLDPEAMLAILRALDLEGLQGRLAKSSDHVEKSPQSLLQDMLATVGVLEENEADCY</sequence>
<dbReference type="PeptideAtlas" id="Q8CBQ6"/>